<name>A0A1S9RIR4_PENBI</name>
<protein>
    <submittedName>
        <fullName evidence="5">Uncharacterized protein</fullName>
    </submittedName>
</protein>
<dbReference type="SMART" id="SM00248">
    <property type="entry name" value="ANK"/>
    <property type="match status" value="3"/>
</dbReference>
<reference evidence="6" key="1">
    <citation type="submission" date="2015-09" db="EMBL/GenBank/DDBJ databases">
        <authorList>
            <person name="Fill T.P."/>
            <person name="Baretta J.F."/>
            <person name="de Almeida L.G."/>
            <person name="Rocha M."/>
            <person name="de Souza D.H."/>
            <person name="Malavazi I."/>
            <person name="Cerdeira L.T."/>
            <person name="Hong H."/>
            <person name="Samborskyy M."/>
            <person name="de Vasconcelos A.T."/>
            <person name="Leadlay P."/>
            <person name="Rodrigues-Filho E."/>
        </authorList>
    </citation>
    <scope>NUCLEOTIDE SEQUENCE [LARGE SCALE GENOMIC DNA]</scope>
    <source>
        <strain evidence="6">LaBioMMi 136</strain>
    </source>
</reference>
<keyword evidence="2 3" id="KW-0040">ANK repeat</keyword>
<feature type="region of interest" description="Disordered" evidence="4">
    <location>
        <begin position="174"/>
        <end position="193"/>
    </location>
</feature>
<dbReference type="Proteomes" id="UP000190744">
    <property type="component" value="Unassembled WGS sequence"/>
</dbReference>
<dbReference type="PROSITE" id="PS50088">
    <property type="entry name" value="ANK_REPEAT"/>
    <property type="match status" value="1"/>
</dbReference>
<gene>
    <name evidence="5" type="ORF">PEBR_24576</name>
</gene>
<dbReference type="SUPFAM" id="SSF48403">
    <property type="entry name" value="Ankyrin repeat"/>
    <property type="match status" value="1"/>
</dbReference>
<dbReference type="InterPro" id="IPR051637">
    <property type="entry name" value="Ank_repeat_dom-contain_49"/>
</dbReference>
<proteinExistence type="predicted"/>
<accession>A0A1S9RIR4</accession>
<dbReference type="InterPro" id="IPR036770">
    <property type="entry name" value="Ankyrin_rpt-contain_sf"/>
</dbReference>
<evidence type="ECO:0000256" key="3">
    <source>
        <dbReference type="PROSITE-ProRule" id="PRU00023"/>
    </source>
</evidence>
<organism evidence="5 6">
    <name type="scientific">Penicillium brasilianum</name>
    <dbReference type="NCBI Taxonomy" id="104259"/>
    <lineage>
        <taxon>Eukaryota</taxon>
        <taxon>Fungi</taxon>
        <taxon>Dikarya</taxon>
        <taxon>Ascomycota</taxon>
        <taxon>Pezizomycotina</taxon>
        <taxon>Eurotiomycetes</taxon>
        <taxon>Eurotiomycetidae</taxon>
        <taxon>Eurotiales</taxon>
        <taxon>Aspergillaceae</taxon>
        <taxon>Penicillium</taxon>
    </lineage>
</organism>
<dbReference type="PROSITE" id="PS50297">
    <property type="entry name" value="ANK_REP_REGION"/>
    <property type="match status" value="1"/>
</dbReference>
<dbReference type="PANTHER" id="PTHR24180:SF45">
    <property type="entry name" value="POLY [ADP-RIBOSE] POLYMERASE TANKYRASE"/>
    <property type="match status" value="1"/>
</dbReference>
<dbReference type="Pfam" id="PF12796">
    <property type="entry name" value="Ank_2"/>
    <property type="match status" value="1"/>
</dbReference>
<keyword evidence="1" id="KW-0677">Repeat</keyword>
<dbReference type="AlphaFoldDB" id="A0A1S9RIR4"/>
<dbReference type="Gene3D" id="1.25.40.20">
    <property type="entry name" value="Ankyrin repeat-containing domain"/>
    <property type="match status" value="1"/>
</dbReference>
<dbReference type="EMBL" id="LJBN01000167">
    <property type="protein sequence ID" value="OOQ85409.1"/>
    <property type="molecule type" value="Genomic_DNA"/>
</dbReference>
<dbReference type="InterPro" id="IPR002110">
    <property type="entry name" value="Ankyrin_rpt"/>
</dbReference>
<evidence type="ECO:0000256" key="2">
    <source>
        <dbReference type="ARBA" id="ARBA00023043"/>
    </source>
</evidence>
<dbReference type="PANTHER" id="PTHR24180">
    <property type="entry name" value="CYCLIN-DEPENDENT KINASE INHIBITOR 2C-RELATED"/>
    <property type="match status" value="1"/>
</dbReference>
<evidence type="ECO:0000313" key="5">
    <source>
        <dbReference type="EMBL" id="OOQ85409.1"/>
    </source>
</evidence>
<evidence type="ECO:0000256" key="1">
    <source>
        <dbReference type="ARBA" id="ARBA00022737"/>
    </source>
</evidence>
<feature type="repeat" description="ANK" evidence="3">
    <location>
        <begin position="308"/>
        <end position="340"/>
    </location>
</feature>
<dbReference type="PRINTS" id="PR01415">
    <property type="entry name" value="ANKYRIN"/>
</dbReference>
<evidence type="ECO:0000313" key="6">
    <source>
        <dbReference type="Proteomes" id="UP000190744"/>
    </source>
</evidence>
<sequence length="666" mass="75154">MAEVALGVAGSVVGIVSLAGQVCAGIQELYAFLDSVKDSELDMKGIKDDVNLLQNVIQWIHQDLTKIPEDVDATLLRTSLELCNSRISRLLAIVRSSETADHRNKVFKRLQTTAKKKRIVDFMRDLDSAKMSLILVHQHYIRESALRGTVGGASYPVTAVMRSGESSIKQDLTGADNSRGNNHPMHIRRPNPVFDTDTSDVEYQFLLGTLSIKTRSSRPITRNTDSTSNTQHEIETKTFKLQLVKWLASFNVELLALRRWGTWTYQLRHWRVINANSLLFELCKDGDLKNIQRLLGERLASPFDVSPEGRTVLHYAARSGHPELVSFFLQLGADANAETTNGESAFQYAMWSPRGQNHLELARLFVTRGQVDPIVSGSQYGIIHSYEGTSEAFEYMIKQDEFFVGPEERNQDGKTILHHQILHRLYYGDALQRIEVLLNTGHHVLGSRVTEIGSLNFQMDGYTALQCAVQRWSRSKINKDETTAQRANLVVQSLLERGEDIHSISSGRRFTPLTTIGEMVYDNPRASQVEVLSEWLDLLSQAGYELNEYLLTEAKLERERPEDEIKPRLRLIFEEENGRILPQIIVSSSDSTVVSQDDQVLVTTEEFTATKLRTKEVPNTISSVLRPLPLPFLSHYAHGLFALCFLIGLNIGEEDRCYEIVIINNG</sequence>
<comment type="caution">
    <text evidence="5">The sequence shown here is derived from an EMBL/GenBank/DDBJ whole genome shotgun (WGS) entry which is preliminary data.</text>
</comment>
<evidence type="ECO:0000256" key="4">
    <source>
        <dbReference type="SAM" id="MobiDB-lite"/>
    </source>
</evidence>